<sequence>MPRPPSSRSSQSSRSKPRQPKSSSPPSVTSSSKKRLNQLLASAGFGSRRQCEELIREGRVLVDGEIVTELGTMLDLSEHKIQVDGVPLKPQKLVYYAVHKPKGVVSTNYDPQGRPRVIDLVPPTERVFPVGRLDRNSDGLILLTNDGDLAQQLAHPKFGVTKIYRVTVAGEVRSETMRKMREGIYIAEGLVQVDGAKILKARKTATDMEIRLREGKNREIRRILAKFGHKVQTLRRIAIGPLKLGEVPAGAYRKLTHVEIDKLRNIANQAANAPEESLEERANPRRTNKTGVKTAKRPGQSSRPRGSGSRPPAGAIAEASSRQASKKRSTGKTRPPAGDRPLTKNRRPVKQKRTDAPAPDRDSLRVGSVIMGDEFKAVDPKPKTKKRTTKKAGKKPTRASVSASRKRKGKR</sequence>
<evidence type="ECO:0000256" key="3">
    <source>
        <dbReference type="RuleBase" id="RU003887"/>
    </source>
</evidence>
<dbReference type="InterPro" id="IPR018496">
    <property type="entry name" value="PsdUridine_synth_RsuA/RluB_CS"/>
</dbReference>
<evidence type="ECO:0000259" key="5">
    <source>
        <dbReference type="SMART" id="SM00363"/>
    </source>
</evidence>
<dbReference type="InterPro" id="IPR020103">
    <property type="entry name" value="PsdUridine_synth_cat_dom_sf"/>
</dbReference>
<feature type="region of interest" description="Disordered" evidence="4">
    <location>
        <begin position="271"/>
        <end position="411"/>
    </location>
</feature>
<dbReference type="InterPro" id="IPR036986">
    <property type="entry name" value="S4_RNA-bd_sf"/>
</dbReference>
<dbReference type="CDD" id="cd02870">
    <property type="entry name" value="PseudoU_synth_RsuA_like"/>
    <property type="match status" value="1"/>
</dbReference>
<dbReference type="PROSITE" id="PS01149">
    <property type="entry name" value="PSI_RSU"/>
    <property type="match status" value="1"/>
</dbReference>
<dbReference type="Gene3D" id="3.10.290.10">
    <property type="entry name" value="RNA-binding S4 domain"/>
    <property type="match status" value="1"/>
</dbReference>
<dbReference type="InterPro" id="IPR020094">
    <property type="entry name" value="TruA/RsuA/RluB/E/F_N"/>
</dbReference>
<feature type="compositionally biased region" description="Low complexity" evidence="4">
    <location>
        <begin position="297"/>
        <end position="315"/>
    </location>
</feature>
<dbReference type="InterPro" id="IPR050343">
    <property type="entry name" value="RsuA_PseudoU_synthase"/>
</dbReference>
<feature type="compositionally biased region" description="Basic and acidic residues" evidence="4">
    <location>
        <begin position="373"/>
        <end position="382"/>
    </location>
</feature>
<name>A0A5C6AX98_9BACT</name>
<dbReference type="CDD" id="cd00165">
    <property type="entry name" value="S4"/>
    <property type="match status" value="1"/>
</dbReference>
<dbReference type="Gene3D" id="3.30.70.1560">
    <property type="entry name" value="Alpha-L RNA-binding motif"/>
    <property type="match status" value="1"/>
</dbReference>
<dbReference type="SUPFAM" id="SSF55174">
    <property type="entry name" value="Alpha-L RNA-binding motif"/>
    <property type="match status" value="1"/>
</dbReference>
<dbReference type="GO" id="GO:0003723">
    <property type="term" value="F:RNA binding"/>
    <property type="evidence" value="ECO:0007669"/>
    <property type="project" value="InterPro"/>
</dbReference>
<dbReference type="Pfam" id="PF00849">
    <property type="entry name" value="PseudoU_synth_2"/>
    <property type="match status" value="1"/>
</dbReference>
<organism evidence="6 7">
    <name type="scientific">Neorhodopirellula pilleata</name>
    <dbReference type="NCBI Taxonomy" id="2714738"/>
    <lineage>
        <taxon>Bacteria</taxon>
        <taxon>Pseudomonadati</taxon>
        <taxon>Planctomycetota</taxon>
        <taxon>Planctomycetia</taxon>
        <taxon>Pirellulales</taxon>
        <taxon>Pirellulaceae</taxon>
        <taxon>Neorhodopirellula</taxon>
    </lineage>
</organism>
<evidence type="ECO:0000313" key="6">
    <source>
        <dbReference type="EMBL" id="TWU03662.1"/>
    </source>
</evidence>
<keyword evidence="2 3" id="KW-0413">Isomerase</keyword>
<dbReference type="Proteomes" id="UP000316213">
    <property type="component" value="Unassembled WGS sequence"/>
</dbReference>
<evidence type="ECO:0000313" key="7">
    <source>
        <dbReference type="Proteomes" id="UP000316213"/>
    </source>
</evidence>
<feature type="region of interest" description="Disordered" evidence="4">
    <location>
        <begin position="1"/>
        <end position="34"/>
    </location>
</feature>
<dbReference type="InterPro" id="IPR006145">
    <property type="entry name" value="PsdUridine_synth_RsuA/RluA"/>
</dbReference>
<protein>
    <recommendedName>
        <fullName evidence="3">Pseudouridine synthase</fullName>
        <ecNumber evidence="3">5.4.99.-</ecNumber>
    </recommendedName>
</protein>
<dbReference type="InterPro" id="IPR002942">
    <property type="entry name" value="S4_RNA-bd"/>
</dbReference>
<gene>
    <name evidence="6" type="primary">rluB</name>
    <name evidence="6" type="ORF">Pla100_05920</name>
</gene>
<dbReference type="FunFam" id="3.10.290.10:FF:000003">
    <property type="entry name" value="Pseudouridine synthase"/>
    <property type="match status" value="1"/>
</dbReference>
<comment type="caution">
    <text evidence="6">The sequence shown here is derived from an EMBL/GenBank/DDBJ whole genome shotgun (WGS) entry which is preliminary data.</text>
</comment>
<dbReference type="OrthoDB" id="9807213at2"/>
<dbReference type="InterPro" id="IPR042092">
    <property type="entry name" value="PsdUridine_s_RsuA/RluB/E/F_cat"/>
</dbReference>
<feature type="compositionally biased region" description="Basic and acidic residues" evidence="4">
    <location>
        <begin position="352"/>
        <end position="364"/>
    </location>
</feature>
<comment type="similarity">
    <text evidence="1 3">Belongs to the pseudouridine synthase RsuA family.</text>
</comment>
<dbReference type="EMBL" id="SJPM01000001">
    <property type="protein sequence ID" value="TWU03662.1"/>
    <property type="molecule type" value="Genomic_DNA"/>
</dbReference>
<dbReference type="PANTHER" id="PTHR47683">
    <property type="entry name" value="PSEUDOURIDINE SYNTHASE FAMILY PROTEIN-RELATED"/>
    <property type="match status" value="1"/>
</dbReference>
<dbReference type="EC" id="5.4.99.-" evidence="3"/>
<dbReference type="Gene3D" id="3.30.70.580">
    <property type="entry name" value="Pseudouridine synthase I, catalytic domain, N-terminal subdomain"/>
    <property type="match status" value="1"/>
</dbReference>
<dbReference type="InterPro" id="IPR000748">
    <property type="entry name" value="PsdUridine_synth_RsuA/RluB/E/F"/>
</dbReference>
<evidence type="ECO:0000256" key="2">
    <source>
        <dbReference type="ARBA" id="ARBA00023235"/>
    </source>
</evidence>
<dbReference type="NCBIfam" id="TIGR00093">
    <property type="entry name" value="pseudouridine synthase"/>
    <property type="match status" value="1"/>
</dbReference>
<evidence type="ECO:0000256" key="1">
    <source>
        <dbReference type="ARBA" id="ARBA00008348"/>
    </source>
</evidence>
<dbReference type="SMART" id="SM00363">
    <property type="entry name" value="S4"/>
    <property type="match status" value="1"/>
</dbReference>
<feature type="compositionally biased region" description="Basic residues" evidence="4">
    <location>
        <begin position="383"/>
        <end position="397"/>
    </location>
</feature>
<evidence type="ECO:0000256" key="4">
    <source>
        <dbReference type="SAM" id="MobiDB-lite"/>
    </source>
</evidence>
<dbReference type="AlphaFoldDB" id="A0A5C6AX98"/>
<feature type="domain" description="RNA-binding S4" evidence="5">
    <location>
        <begin position="34"/>
        <end position="94"/>
    </location>
</feature>
<dbReference type="Pfam" id="PF01479">
    <property type="entry name" value="S4"/>
    <property type="match status" value="1"/>
</dbReference>
<proteinExistence type="inferred from homology"/>
<dbReference type="SUPFAM" id="SSF55120">
    <property type="entry name" value="Pseudouridine synthase"/>
    <property type="match status" value="1"/>
</dbReference>
<dbReference type="GO" id="GO:0000455">
    <property type="term" value="P:enzyme-directed rRNA pseudouridine synthesis"/>
    <property type="evidence" value="ECO:0007669"/>
    <property type="project" value="UniProtKB-ARBA"/>
</dbReference>
<feature type="compositionally biased region" description="Low complexity" evidence="4">
    <location>
        <begin position="1"/>
        <end position="31"/>
    </location>
</feature>
<accession>A0A5C6AX98</accession>
<dbReference type="PANTHER" id="PTHR47683:SF2">
    <property type="entry name" value="RNA-BINDING S4 DOMAIN-CONTAINING PROTEIN"/>
    <property type="match status" value="1"/>
</dbReference>
<dbReference type="GO" id="GO:0120159">
    <property type="term" value="F:rRNA pseudouridine synthase activity"/>
    <property type="evidence" value="ECO:0007669"/>
    <property type="project" value="UniProtKB-ARBA"/>
</dbReference>
<keyword evidence="7" id="KW-1185">Reference proteome</keyword>
<reference evidence="6 7" key="1">
    <citation type="submission" date="2019-02" db="EMBL/GenBank/DDBJ databases">
        <title>Deep-cultivation of Planctomycetes and their phenomic and genomic characterization uncovers novel biology.</title>
        <authorList>
            <person name="Wiegand S."/>
            <person name="Jogler M."/>
            <person name="Boedeker C."/>
            <person name="Pinto D."/>
            <person name="Vollmers J."/>
            <person name="Rivas-Marin E."/>
            <person name="Kohn T."/>
            <person name="Peeters S.H."/>
            <person name="Heuer A."/>
            <person name="Rast P."/>
            <person name="Oberbeckmann S."/>
            <person name="Bunk B."/>
            <person name="Jeske O."/>
            <person name="Meyerdierks A."/>
            <person name="Storesund J.E."/>
            <person name="Kallscheuer N."/>
            <person name="Luecker S."/>
            <person name="Lage O.M."/>
            <person name="Pohl T."/>
            <person name="Merkel B.J."/>
            <person name="Hornburger P."/>
            <person name="Mueller R.-W."/>
            <person name="Bruemmer F."/>
            <person name="Labrenz M."/>
            <person name="Spormann A.M."/>
            <person name="Op Den Camp H."/>
            <person name="Overmann J."/>
            <person name="Amann R."/>
            <person name="Jetten M.S.M."/>
            <person name="Mascher T."/>
            <person name="Medema M.H."/>
            <person name="Devos D.P."/>
            <person name="Kaster A.-K."/>
            <person name="Ovreas L."/>
            <person name="Rohde M."/>
            <person name="Galperin M.Y."/>
            <person name="Jogler C."/>
        </authorList>
    </citation>
    <scope>NUCLEOTIDE SEQUENCE [LARGE SCALE GENOMIC DNA]</scope>
    <source>
        <strain evidence="6 7">Pla100</strain>
    </source>
</reference>